<keyword evidence="7" id="KW-1185">Reference proteome</keyword>
<comment type="caution">
    <text evidence="6">The sequence shown here is derived from an EMBL/GenBank/DDBJ whole genome shotgun (WGS) entry which is preliminary data.</text>
</comment>
<dbReference type="SUPFAM" id="SSF52172">
    <property type="entry name" value="CheY-like"/>
    <property type="match status" value="1"/>
</dbReference>
<dbReference type="Gene3D" id="2.40.50.1020">
    <property type="entry name" value="LytTr DNA-binding domain"/>
    <property type="match status" value="1"/>
</dbReference>
<dbReference type="Pfam" id="PF00072">
    <property type="entry name" value="Response_reg"/>
    <property type="match status" value="1"/>
</dbReference>
<protein>
    <recommendedName>
        <fullName evidence="1">Stage 0 sporulation protein A homolog</fullName>
    </recommendedName>
</protein>
<proteinExistence type="predicted"/>
<evidence type="ECO:0000259" key="4">
    <source>
        <dbReference type="PROSITE" id="PS50110"/>
    </source>
</evidence>
<dbReference type="InterPro" id="IPR001789">
    <property type="entry name" value="Sig_transdc_resp-reg_receiver"/>
</dbReference>
<dbReference type="EMBL" id="JACOQE010000005">
    <property type="protein sequence ID" value="MBC5740774.1"/>
    <property type="molecule type" value="Genomic_DNA"/>
</dbReference>
<dbReference type="Proteomes" id="UP000633936">
    <property type="component" value="Unassembled WGS sequence"/>
</dbReference>
<sequence length="184" mass="21270">MPKRDGISLAREIRKKGDETMVIYTSSTTEYAMDAFGIHALGYLLKPVEYTELKKTLDMTKILYDARPQKYIHIMGDEGPQKIPVMDITYVENIGRNVRYNLQSGRKIEAGRRNGTFEEVVAPLADEKEFVQTHKSFFVNLKYIKSIRENHVLLDNGTEIPVAKRRKTELQNKYMAYTFGDEII</sequence>
<evidence type="ECO:0000256" key="2">
    <source>
        <dbReference type="ARBA" id="ARBA00024867"/>
    </source>
</evidence>
<organism evidence="6 7">
    <name type="scientific">Blautia intestinalis</name>
    <dbReference type="NCBI Taxonomy" id="2763028"/>
    <lineage>
        <taxon>Bacteria</taxon>
        <taxon>Bacillati</taxon>
        <taxon>Bacillota</taxon>
        <taxon>Clostridia</taxon>
        <taxon>Lachnospirales</taxon>
        <taxon>Lachnospiraceae</taxon>
        <taxon>Blautia</taxon>
    </lineage>
</organism>
<dbReference type="Pfam" id="PF04397">
    <property type="entry name" value="LytTR"/>
    <property type="match status" value="1"/>
</dbReference>
<dbReference type="PROSITE" id="PS50110">
    <property type="entry name" value="RESPONSE_REGULATORY"/>
    <property type="match status" value="1"/>
</dbReference>
<dbReference type="InterPro" id="IPR046947">
    <property type="entry name" value="LytR-like"/>
</dbReference>
<dbReference type="PANTHER" id="PTHR37299:SF1">
    <property type="entry name" value="STAGE 0 SPORULATION PROTEIN A HOMOLOG"/>
    <property type="match status" value="1"/>
</dbReference>
<reference evidence="6 7" key="1">
    <citation type="submission" date="2020-08" db="EMBL/GenBank/DDBJ databases">
        <title>Genome public.</title>
        <authorList>
            <person name="Liu C."/>
            <person name="Sun Q."/>
        </authorList>
    </citation>
    <scope>NUCLEOTIDE SEQUENCE [LARGE SCALE GENOMIC DNA]</scope>
    <source>
        <strain evidence="6 7">27-44</strain>
    </source>
</reference>
<evidence type="ECO:0000259" key="5">
    <source>
        <dbReference type="PROSITE" id="PS50930"/>
    </source>
</evidence>
<evidence type="ECO:0000256" key="3">
    <source>
        <dbReference type="PROSITE-ProRule" id="PRU00169"/>
    </source>
</evidence>
<evidence type="ECO:0000313" key="7">
    <source>
        <dbReference type="Proteomes" id="UP000633936"/>
    </source>
</evidence>
<dbReference type="InterPro" id="IPR007492">
    <property type="entry name" value="LytTR_DNA-bd_dom"/>
</dbReference>
<dbReference type="Gene3D" id="3.40.50.2300">
    <property type="match status" value="1"/>
</dbReference>
<dbReference type="PANTHER" id="PTHR37299">
    <property type="entry name" value="TRANSCRIPTIONAL REGULATOR-RELATED"/>
    <property type="match status" value="1"/>
</dbReference>
<evidence type="ECO:0000313" key="6">
    <source>
        <dbReference type="EMBL" id="MBC5740774.1"/>
    </source>
</evidence>
<feature type="domain" description="HTH LytTR-type" evidence="5">
    <location>
        <begin position="72"/>
        <end position="176"/>
    </location>
</feature>
<dbReference type="PROSITE" id="PS50930">
    <property type="entry name" value="HTH_LYTTR"/>
    <property type="match status" value="1"/>
</dbReference>
<feature type="domain" description="Response regulatory" evidence="4">
    <location>
        <begin position="1"/>
        <end position="61"/>
    </location>
</feature>
<comment type="caution">
    <text evidence="3">Lacks conserved residue(s) required for the propagation of feature annotation.</text>
</comment>
<name>A0ABR7I2P3_9FIRM</name>
<accession>A0ABR7I2P3</accession>
<dbReference type="SMART" id="SM00850">
    <property type="entry name" value="LytTR"/>
    <property type="match status" value="1"/>
</dbReference>
<comment type="function">
    <text evidence="2">May play the central regulatory role in sporulation. It may be an element of the effector pathway responsible for the activation of sporulation genes in response to nutritional stress. Spo0A may act in concert with spo0H (a sigma factor) to control the expression of some genes that are critical to the sporulation process.</text>
</comment>
<gene>
    <name evidence="6" type="ORF">H8Z79_09990</name>
</gene>
<dbReference type="InterPro" id="IPR011006">
    <property type="entry name" value="CheY-like_superfamily"/>
</dbReference>
<evidence type="ECO:0000256" key="1">
    <source>
        <dbReference type="ARBA" id="ARBA00018672"/>
    </source>
</evidence>